<proteinExistence type="predicted"/>
<dbReference type="Proteomes" id="UP000235786">
    <property type="component" value="Unassembled WGS sequence"/>
</dbReference>
<protein>
    <recommendedName>
        <fullName evidence="2">2EXR domain-containing protein</fullName>
    </recommendedName>
</protein>
<sequence>MDIAINLPPQSTTPTGIEQGQSGLATSLVGTNDLLQIENEQLRSENAALLARLSRLQNQISAFWRFSQPPVEVREMIWNEALKTPQVHLMDYKKITLSQINVIMQSCHEARRLGLLFQFPYYQLDIDVELDATSPKYYINLDIDTIWLPRDQ</sequence>
<gene>
    <name evidence="3" type="ORF">L207DRAFT_531548</name>
</gene>
<organism evidence="3 4">
    <name type="scientific">Hyaloscypha variabilis (strain UAMH 11265 / GT02V1 / F)</name>
    <name type="common">Meliniomyces variabilis</name>
    <dbReference type="NCBI Taxonomy" id="1149755"/>
    <lineage>
        <taxon>Eukaryota</taxon>
        <taxon>Fungi</taxon>
        <taxon>Dikarya</taxon>
        <taxon>Ascomycota</taxon>
        <taxon>Pezizomycotina</taxon>
        <taxon>Leotiomycetes</taxon>
        <taxon>Helotiales</taxon>
        <taxon>Hyaloscyphaceae</taxon>
        <taxon>Hyaloscypha</taxon>
        <taxon>Hyaloscypha variabilis</taxon>
    </lineage>
</organism>
<keyword evidence="1" id="KW-0175">Coiled coil</keyword>
<dbReference type="EMBL" id="KZ613949">
    <property type="protein sequence ID" value="PMD37232.1"/>
    <property type="molecule type" value="Genomic_DNA"/>
</dbReference>
<feature type="coiled-coil region" evidence="1">
    <location>
        <begin position="32"/>
        <end position="59"/>
    </location>
</feature>
<dbReference type="OrthoDB" id="3541236at2759"/>
<dbReference type="AlphaFoldDB" id="A0A2J6RFD6"/>
<name>A0A2J6RFD6_HYAVF</name>
<evidence type="ECO:0000313" key="3">
    <source>
        <dbReference type="EMBL" id="PMD37232.1"/>
    </source>
</evidence>
<evidence type="ECO:0000313" key="4">
    <source>
        <dbReference type="Proteomes" id="UP000235786"/>
    </source>
</evidence>
<dbReference type="Pfam" id="PF20150">
    <property type="entry name" value="2EXR"/>
    <property type="match status" value="1"/>
</dbReference>
<reference evidence="3 4" key="1">
    <citation type="submission" date="2016-04" db="EMBL/GenBank/DDBJ databases">
        <title>A degradative enzymes factory behind the ericoid mycorrhizal symbiosis.</title>
        <authorList>
            <consortium name="DOE Joint Genome Institute"/>
            <person name="Martino E."/>
            <person name="Morin E."/>
            <person name="Grelet G."/>
            <person name="Kuo A."/>
            <person name="Kohler A."/>
            <person name="Daghino S."/>
            <person name="Barry K."/>
            <person name="Choi C."/>
            <person name="Cichocki N."/>
            <person name="Clum A."/>
            <person name="Copeland A."/>
            <person name="Hainaut M."/>
            <person name="Haridas S."/>
            <person name="Labutti K."/>
            <person name="Lindquist E."/>
            <person name="Lipzen A."/>
            <person name="Khouja H.-R."/>
            <person name="Murat C."/>
            <person name="Ohm R."/>
            <person name="Olson A."/>
            <person name="Spatafora J."/>
            <person name="Veneault-Fourrey C."/>
            <person name="Henrissat B."/>
            <person name="Grigoriev I."/>
            <person name="Martin F."/>
            <person name="Perotto S."/>
        </authorList>
    </citation>
    <scope>NUCLEOTIDE SEQUENCE [LARGE SCALE GENOMIC DNA]</scope>
    <source>
        <strain evidence="3 4">F</strain>
    </source>
</reference>
<keyword evidence="4" id="KW-1185">Reference proteome</keyword>
<feature type="domain" description="2EXR" evidence="2">
    <location>
        <begin position="63"/>
        <end position="146"/>
    </location>
</feature>
<evidence type="ECO:0000256" key="1">
    <source>
        <dbReference type="SAM" id="Coils"/>
    </source>
</evidence>
<dbReference type="InterPro" id="IPR045518">
    <property type="entry name" value="2EXR"/>
</dbReference>
<evidence type="ECO:0000259" key="2">
    <source>
        <dbReference type="Pfam" id="PF20150"/>
    </source>
</evidence>
<accession>A0A2J6RFD6</accession>